<feature type="compositionally biased region" description="Basic and acidic residues" evidence="1">
    <location>
        <begin position="58"/>
        <end position="74"/>
    </location>
</feature>
<dbReference type="AlphaFoldDB" id="S8DHV0"/>
<feature type="compositionally biased region" description="Low complexity" evidence="1">
    <location>
        <begin position="108"/>
        <end position="126"/>
    </location>
</feature>
<sequence>MSSHLLNADALGALKRPAIQKIAKREGIKANGKTADIIAALLEAYPNGVEPLEPPAEPVRRSKRIEATDGKAEADTATPTEDDNAARPVPRTSLFGGSISQYVPSPPKGQAAPAAQNAVAAQSSSPAMPPAPPRAPTPAAHSPLPQSEAPQPDNDEPASSSSSSPTRSARLGQSVAGERGMVT</sequence>
<organism evidence="2 3">
    <name type="scientific">Fomitopsis schrenkii</name>
    <name type="common">Brown rot fungus</name>
    <dbReference type="NCBI Taxonomy" id="2126942"/>
    <lineage>
        <taxon>Eukaryota</taxon>
        <taxon>Fungi</taxon>
        <taxon>Dikarya</taxon>
        <taxon>Basidiomycota</taxon>
        <taxon>Agaricomycotina</taxon>
        <taxon>Agaricomycetes</taxon>
        <taxon>Polyporales</taxon>
        <taxon>Fomitopsis</taxon>
    </lineage>
</organism>
<dbReference type="EMBL" id="KE504478">
    <property type="protein sequence ID" value="EPS92562.1"/>
    <property type="molecule type" value="Genomic_DNA"/>
</dbReference>
<reference evidence="2 3" key="1">
    <citation type="journal article" date="2012" name="Science">
        <title>The Paleozoic origin of enzymatic lignin decomposition reconstructed from 31 fungal genomes.</title>
        <authorList>
            <person name="Floudas D."/>
            <person name="Binder M."/>
            <person name="Riley R."/>
            <person name="Barry K."/>
            <person name="Blanchette R.A."/>
            <person name="Henrissat B."/>
            <person name="Martinez A.T."/>
            <person name="Otillar R."/>
            <person name="Spatafora J.W."/>
            <person name="Yadav J.S."/>
            <person name="Aerts A."/>
            <person name="Benoit I."/>
            <person name="Boyd A."/>
            <person name="Carlson A."/>
            <person name="Copeland A."/>
            <person name="Coutinho P.M."/>
            <person name="de Vries R.P."/>
            <person name="Ferreira P."/>
            <person name="Findley K."/>
            <person name="Foster B."/>
            <person name="Gaskell J."/>
            <person name="Glotzer D."/>
            <person name="Gorecki P."/>
            <person name="Heitman J."/>
            <person name="Hesse C."/>
            <person name="Hori C."/>
            <person name="Igarashi K."/>
            <person name="Jurgens J.A."/>
            <person name="Kallen N."/>
            <person name="Kersten P."/>
            <person name="Kohler A."/>
            <person name="Kuees U."/>
            <person name="Kumar T.K.A."/>
            <person name="Kuo A."/>
            <person name="LaButti K."/>
            <person name="Larrondo L.F."/>
            <person name="Lindquist E."/>
            <person name="Ling A."/>
            <person name="Lombard V."/>
            <person name="Lucas S."/>
            <person name="Lundell T."/>
            <person name="Martin R."/>
            <person name="McLaughlin D.J."/>
            <person name="Morgenstern I."/>
            <person name="Morin E."/>
            <person name="Murat C."/>
            <person name="Nagy L.G."/>
            <person name="Nolan M."/>
            <person name="Ohm R.A."/>
            <person name="Patyshakuliyeva A."/>
            <person name="Rokas A."/>
            <person name="Ruiz-Duenas F.J."/>
            <person name="Sabat G."/>
            <person name="Salamov A."/>
            <person name="Samejima M."/>
            <person name="Schmutz J."/>
            <person name="Slot J.C."/>
            <person name="St John F."/>
            <person name="Stenlid J."/>
            <person name="Sun H."/>
            <person name="Sun S."/>
            <person name="Syed K."/>
            <person name="Tsang A."/>
            <person name="Wiebenga A."/>
            <person name="Young D."/>
            <person name="Pisabarro A."/>
            <person name="Eastwood D.C."/>
            <person name="Martin F."/>
            <person name="Cullen D."/>
            <person name="Grigoriev I.V."/>
            <person name="Hibbett D.S."/>
        </authorList>
    </citation>
    <scope>NUCLEOTIDE SEQUENCE</scope>
    <source>
        <strain evidence="3">FP-58527</strain>
    </source>
</reference>
<proteinExistence type="predicted"/>
<evidence type="ECO:0000313" key="2">
    <source>
        <dbReference type="EMBL" id="EPS92562.1"/>
    </source>
</evidence>
<name>S8DHV0_FOMSC</name>
<dbReference type="InParanoid" id="S8DHV0"/>
<keyword evidence="3" id="KW-1185">Reference proteome</keyword>
<evidence type="ECO:0000256" key="1">
    <source>
        <dbReference type="SAM" id="MobiDB-lite"/>
    </source>
</evidence>
<feature type="compositionally biased region" description="Pro residues" evidence="1">
    <location>
        <begin position="127"/>
        <end position="136"/>
    </location>
</feature>
<dbReference type="HOGENOM" id="CLU_1475192_0_0_1"/>
<protein>
    <submittedName>
        <fullName evidence="2">Uncharacterized protein</fullName>
    </submittedName>
</protein>
<gene>
    <name evidence="2" type="ORF">FOMPIDRAFT_1056751</name>
</gene>
<feature type="region of interest" description="Disordered" evidence="1">
    <location>
        <begin position="48"/>
        <end position="183"/>
    </location>
</feature>
<evidence type="ECO:0000313" key="3">
    <source>
        <dbReference type="Proteomes" id="UP000015241"/>
    </source>
</evidence>
<dbReference type="OrthoDB" id="3270863at2759"/>
<accession>S8DHV0</accession>
<dbReference type="Proteomes" id="UP000015241">
    <property type="component" value="Unassembled WGS sequence"/>
</dbReference>